<dbReference type="Pfam" id="PF04226">
    <property type="entry name" value="Transgly_assoc"/>
    <property type="match status" value="1"/>
</dbReference>
<dbReference type="Proteomes" id="UP000051913">
    <property type="component" value="Unassembled WGS sequence"/>
</dbReference>
<proteinExistence type="inferred from homology"/>
<evidence type="ECO:0000256" key="3">
    <source>
        <dbReference type="ARBA" id="ARBA00022475"/>
    </source>
</evidence>
<comment type="caution">
    <text evidence="8">The sequence shown here is derived from an EMBL/GenBank/DDBJ whole genome shotgun (WGS) entry which is preliminary data.</text>
</comment>
<keyword evidence="5 7" id="KW-1133">Transmembrane helix</keyword>
<sequence length="97" mass="10287">MHMSSESLLVILFVGLVAGWLAGQIVQGTGFGIIGDVVIGILGAFIGSWLLPQLGIHLGSGLISAIVNATIGAVLLLLIVRLVRGGGWGWQRSWWRR</sequence>
<evidence type="ECO:0000256" key="7">
    <source>
        <dbReference type="SAM" id="Phobius"/>
    </source>
</evidence>
<evidence type="ECO:0000256" key="2">
    <source>
        <dbReference type="ARBA" id="ARBA00011006"/>
    </source>
</evidence>
<evidence type="ECO:0000256" key="4">
    <source>
        <dbReference type="ARBA" id="ARBA00022692"/>
    </source>
</evidence>
<dbReference type="AlphaFoldDB" id="A0A0R3LF87"/>
<evidence type="ECO:0000256" key="5">
    <source>
        <dbReference type="ARBA" id="ARBA00022989"/>
    </source>
</evidence>
<comment type="subcellular location">
    <subcellularLocation>
        <location evidence="1">Cell membrane</location>
        <topology evidence="1">Multi-pass membrane protein</topology>
    </subcellularLocation>
</comment>
<evidence type="ECO:0000256" key="1">
    <source>
        <dbReference type="ARBA" id="ARBA00004651"/>
    </source>
</evidence>
<dbReference type="InterPro" id="IPR007341">
    <property type="entry name" value="Transgly_assoc"/>
</dbReference>
<name>A0A0R3LF87_9BRAD</name>
<evidence type="ECO:0000313" key="9">
    <source>
        <dbReference type="Proteomes" id="UP000051913"/>
    </source>
</evidence>
<protein>
    <recommendedName>
        <fullName evidence="10">Transglycosylase</fullName>
    </recommendedName>
</protein>
<dbReference type="PANTHER" id="PTHR33884">
    <property type="entry name" value="UPF0410 PROTEIN YMGE"/>
    <property type="match status" value="1"/>
</dbReference>
<keyword evidence="9" id="KW-1185">Reference proteome</keyword>
<gene>
    <name evidence="8" type="ORF">CP49_23870</name>
</gene>
<comment type="similarity">
    <text evidence="2">Belongs to the UPF0410 family.</text>
</comment>
<organism evidence="8 9">
    <name type="scientific">Bradyrhizobium valentinum</name>
    <dbReference type="NCBI Taxonomy" id="1518501"/>
    <lineage>
        <taxon>Bacteria</taxon>
        <taxon>Pseudomonadati</taxon>
        <taxon>Pseudomonadota</taxon>
        <taxon>Alphaproteobacteria</taxon>
        <taxon>Hyphomicrobiales</taxon>
        <taxon>Nitrobacteraceae</taxon>
        <taxon>Bradyrhizobium</taxon>
    </lineage>
</organism>
<evidence type="ECO:0000313" key="8">
    <source>
        <dbReference type="EMBL" id="KRR04261.1"/>
    </source>
</evidence>
<dbReference type="PANTHER" id="PTHR33884:SF3">
    <property type="entry name" value="UPF0410 PROTEIN YMGE"/>
    <property type="match status" value="1"/>
</dbReference>
<accession>A0A0R3LF87</accession>
<dbReference type="GO" id="GO:0005886">
    <property type="term" value="C:plasma membrane"/>
    <property type="evidence" value="ECO:0007669"/>
    <property type="project" value="UniProtKB-SubCell"/>
</dbReference>
<feature type="transmembrane region" description="Helical" evidence="7">
    <location>
        <begin position="63"/>
        <end position="83"/>
    </location>
</feature>
<keyword evidence="4 7" id="KW-0812">Transmembrane</keyword>
<dbReference type="RefSeq" id="WP_057852345.1">
    <property type="nucleotide sequence ID" value="NZ_LLXX01000128.1"/>
</dbReference>
<keyword evidence="6 7" id="KW-0472">Membrane</keyword>
<evidence type="ECO:0008006" key="10">
    <source>
        <dbReference type="Google" id="ProtNLM"/>
    </source>
</evidence>
<dbReference type="EMBL" id="LLXX01000128">
    <property type="protein sequence ID" value="KRR04261.1"/>
    <property type="molecule type" value="Genomic_DNA"/>
</dbReference>
<evidence type="ECO:0000256" key="6">
    <source>
        <dbReference type="ARBA" id="ARBA00023136"/>
    </source>
</evidence>
<reference evidence="8 9" key="1">
    <citation type="submission" date="2014-03" db="EMBL/GenBank/DDBJ databases">
        <title>Bradyrhizobium valentinum sp. nov., isolated from effective nodules of Lupinus mariae-josephae, a lupine endemic of basic-lime soils in Eastern Spain.</title>
        <authorList>
            <person name="Duran D."/>
            <person name="Rey L."/>
            <person name="Navarro A."/>
            <person name="Busquets A."/>
            <person name="Imperial J."/>
            <person name="Ruiz-Argueso T."/>
        </authorList>
    </citation>
    <scope>NUCLEOTIDE SEQUENCE [LARGE SCALE GENOMIC DNA]</scope>
    <source>
        <strain evidence="8 9">LmjM3</strain>
    </source>
</reference>
<feature type="transmembrane region" description="Helical" evidence="7">
    <location>
        <begin position="33"/>
        <end position="51"/>
    </location>
</feature>
<keyword evidence="3" id="KW-1003">Cell membrane</keyword>